<name>A0A5E4PEE9_9COXI</name>
<dbReference type="AlphaFoldDB" id="A0A5E4PEE9"/>
<keyword evidence="3" id="KW-1185">Reference proteome</keyword>
<evidence type="ECO:0000313" key="2">
    <source>
        <dbReference type="EMBL" id="VVC74952.1"/>
    </source>
</evidence>
<proteinExistence type="predicted"/>
<keyword evidence="1" id="KW-0732">Signal</keyword>
<accession>A0A5E4PEE9</accession>
<protein>
    <submittedName>
        <fullName evidence="2">Uncharacterized protein</fullName>
    </submittedName>
</protein>
<feature type="chain" id="PRO_5022789446" evidence="1">
    <location>
        <begin position="28"/>
        <end position="112"/>
    </location>
</feature>
<gene>
    <name evidence="2" type="ORF">AQUSIP_02260</name>
</gene>
<sequence length="112" mass="13135">MRNNLAKLFLITGFAITLPVVSGAAQAYYHHGYHTSSVSISIGSGSGYYYPAYYPTYSTRCKWVPAHWYNGYWYPARTVCYNGIYHGKQCKWVSGYWHHGKWHPRHRVCWYN</sequence>
<evidence type="ECO:0000313" key="3">
    <source>
        <dbReference type="Proteomes" id="UP000324194"/>
    </source>
</evidence>
<organism evidence="2 3">
    <name type="scientific">Aquicella siphonis</name>
    <dbReference type="NCBI Taxonomy" id="254247"/>
    <lineage>
        <taxon>Bacteria</taxon>
        <taxon>Pseudomonadati</taxon>
        <taxon>Pseudomonadota</taxon>
        <taxon>Gammaproteobacteria</taxon>
        <taxon>Legionellales</taxon>
        <taxon>Coxiellaceae</taxon>
        <taxon>Aquicella</taxon>
    </lineage>
</organism>
<dbReference type="KEGG" id="asip:AQUSIP_02260"/>
<dbReference type="Proteomes" id="UP000324194">
    <property type="component" value="Chromosome 1"/>
</dbReference>
<dbReference type="RefSeq" id="WP_148337820.1">
    <property type="nucleotide sequence ID" value="NZ_LR699119.1"/>
</dbReference>
<evidence type="ECO:0000256" key="1">
    <source>
        <dbReference type="SAM" id="SignalP"/>
    </source>
</evidence>
<feature type="signal peptide" evidence="1">
    <location>
        <begin position="1"/>
        <end position="27"/>
    </location>
</feature>
<reference evidence="2 3" key="1">
    <citation type="submission" date="2019-08" db="EMBL/GenBank/DDBJ databases">
        <authorList>
            <person name="Guy L."/>
        </authorList>
    </citation>
    <scope>NUCLEOTIDE SEQUENCE [LARGE SCALE GENOMIC DNA]</scope>
    <source>
        <strain evidence="2 3">SGT-108</strain>
    </source>
</reference>
<dbReference type="EMBL" id="LR699119">
    <property type="protein sequence ID" value="VVC74952.1"/>
    <property type="molecule type" value="Genomic_DNA"/>
</dbReference>